<sequence length="95" mass="10756">MKTVSTLVLIFVSVCWLLTTNVPAKDTEEDFAIWLEGFREEARSSDIFPGSFPVIQPQATLAHDGRRIVYFGRELLEALHILDKGLIPPKNKMIL</sequence>
<proteinExistence type="predicted"/>
<feature type="domain" description="Transglycosylase SLT" evidence="2">
    <location>
        <begin position="50"/>
        <end position="91"/>
    </location>
</feature>
<feature type="chain" id="PRO_5005791721" description="Transglycosylase SLT domain-containing protein" evidence="1">
    <location>
        <begin position="25"/>
        <end position="95"/>
    </location>
</feature>
<dbReference type="AlphaFoldDB" id="A0A0M4CZY7"/>
<dbReference type="RefSeq" id="WP_053549880.1">
    <property type="nucleotide sequence ID" value="NZ_CP010802.1"/>
</dbReference>
<keyword evidence="1" id="KW-0732">Signal</keyword>
<gene>
    <name evidence="3" type="ORF">DSOUD_0910</name>
</gene>
<reference evidence="3 4" key="1">
    <citation type="submission" date="2015-07" db="EMBL/GenBank/DDBJ databases">
        <title>Isolation and Genomic Characterization of a Novel Halophilic Metal-Reducing Deltaproteobacterium from the Deep Subsurface.</title>
        <authorList>
            <person name="Badalamenti J.P."/>
            <person name="Summers Z.M."/>
            <person name="Gralnick J.A."/>
            <person name="Bond D.R."/>
        </authorList>
    </citation>
    <scope>NUCLEOTIDE SEQUENCE [LARGE SCALE GENOMIC DNA]</scope>
    <source>
        <strain evidence="3 4">WTL</strain>
    </source>
</reference>
<accession>A0A0M4CZY7</accession>
<evidence type="ECO:0000259" key="2">
    <source>
        <dbReference type="Pfam" id="PF13406"/>
    </source>
</evidence>
<keyword evidence="4" id="KW-1185">Reference proteome</keyword>
<dbReference type="Proteomes" id="UP000057158">
    <property type="component" value="Chromosome"/>
</dbReference>
<evidence type="ECO:0000313" key="4">
    <source>
        <dbReference type="Proteomes" id="UP000057158"/>
    </source>
</evidence>
<feature type="signal peptide" evidence="1">
    <location>
        <begin position="1"/>
        <end position="24"/>
    </location>
</feature>
<dbReference type="InterPro" id="IPR031304">
    <property type="entry name" value="SLT_2"/>
</dbReference>
<evidence type="ECO:0000256" key="1">
    <source>
        <dbReference type="SAM" id="SignalP"/>
    </source>
</evidence>
<dbReference type="Pfam" id="PF13406">
    <property type="entry name" value="SLT_2"/>
    <property type="match status" value="1"/>
</dbReference>
<organism evidence="3 4">
    <name type="scientific">Desulfuromonas soudanensis</name>
    <dbReference type="NCBI Taxonomy" id="1603606"/>
    <lineage>
        <taxon>Bacteria</taxon>
        <taxon>Pseudomonadati</taxon>
        <taxon>Thermodesulfobacteriota</taxon>
        <taxon>Desulfuromonadia</taxon>
        <taxon>Desulfuromonadales</taxon>
        <taxon>Desulfuromonadaceae</taxon>
        <taxon>Desulfuromonas</taxon>
    </lineage>
</organism>
<dbReference type="KEGG" id="des:DSOUD_0910"/>
<protein>
    <recommendedName>
        <fullName evidence="2">Transglycosylase SLT domain-containing protein</fullName>
    </recommendedName>
</protein>
<name>A0A0M4CZY7_9BACT</name>
<dbReference type="EMBL" id="CP010802">
    <property type="protein sequence ID" value="ALC15696.1"/>
    <property type="molecule type" value="Genomic_DNA"/>
</dbReference>
<dbReference type="PATRIC" id="fig|1603606.3.peg.1000"/>
<evidence type="ECO:0000313" key="3">
    <source>
        <dbReference type="EMBL" id="ALC15696.1"/>
    </source>
</evidence>
<dbReference type="STRING" id="1603606.DSOUD_0910"/>